<feature type="binding site" evidence="14">
    <location>
        <position position="487"/>
    </location>
    <ligand>
        <name>substrate</name>
    </ligand>
</feature>
<evidence type="ECO:0000259" key="16">
    <source>
        <dbReference type="Pfam" id="PF03199"/>
    </source>
</evidence>
<reference evidence="17" key="1">
    <citation type="submission" date="2021-01" db="UniProtKB">
        <authorList>
            <consortium name="EnsemblMetazoa"/>
        </authorList>
    </citation>
    <scope>IDENTIFICATION</scope>
</reference>
<evidence type="ECO:0000256" key="6">
    <source>
        <dbReference type="ARBA" id="ARBA00022598"/>
    </source>
</evidence>
<accession>A0A7M5VAU1</accession>
<dbReference type="NCBIfam" id="TIGR01986">
    <property type="entry name" value="glut_syn_euk"/>
    <property type="match status" value="1"/>
</dbReference>
<dbReference type="PANTHER" id="PTHR11130">
    <property type="entry name" value="GLUTATHIONE SYNTHETASE"/>
    <property type="match status" value="1"/>
</dbReference>
<feature type="binding site" evidence="14">
    <location>
        <position position="338"/>
    </location>
    <ligand>
        <name>ATP</name>
        <dbReference type="ChEBI" id="CHEBI:30616"/>
    </ligand>
</feature>
<evidence type="ECO:0000256" key="14">
    <source>
        <dbReference type="PIRSR" id="PIRSR001558-1"/>
    </source>
</evidence>
<comment type="similarity">
    <text evidence="2 13">Belongs to the eukaryotic GSH synthase family.</text>
</comment>
<evidence type="ECO:0000256" key="7">
    <source>
        <dbReference type="ARBA" id="ARBA00022684"/>
    </source>
</evidence>
<dbReference type="RefSeq" id="XP_066911834.1">
    <property type="nucleotide sequence ID" value="XM_067055733.1"/>
</dbReference>
<dbReference type="RefSeq" id="XP_066911835.1">
    <property type="nucleotide sequence ID" value="XM_067055734.1"/>
</dbReference>
<dbReference type="OrthoDB" id="2020073at2759"/>
<dbReference type="FunFam" id="3.30.1490.50:FF:000001">
    <property type="entry name" value="Glutathione synthetase"/>
    <property type="match status" value="1"/>
</dbReference>
<dbReference type="Gene3D" id="3.40.50.1760">
    <property type="entry name" value="Glutathione synthase, substrate-binding domain superfamily, eukaryotic"/>
    <property type="match status" value="1"/>
</dbReference>
<feature type="binding site" evidence="14">
    <location>
        <position position="489"/>
    </location>
    <ligand>
        <name>ATP</name>
        <dbReference type="ChEBI" id="CHEBI:30616"/>
    </ligand>
</feature>
<dbReference type="GO" id="GO:0005829">
    <property type="term" value="C:cytosol"/>
    <property type="evidence" value="ECO:0007669"/>
    <property type="project" value="TreeGrafter"/>
</dbReference>
<dbReference type="SUPFAM" id="SSF52440">
    <property type="entry name" value="PreATP-grasp domain"/>
    <property type="match status" value="1"/>
</dbReference>
<feature type="binding site" evidence="14">
    <location>
        <position position="462"/>
    </location>
    <ligand>
        <name>ATP</name>
        <dbReference type="ChEBI" id="CHEBI:30616"/>
    </ligand>
</feature>
<evidence type="ECO:0000256" key="3">
    <source>
        <dbReference type="ARBA" id="ARBA00011738"/>
    </source>
</evidence>
<evidence type="ECO:0000256" key="1">
    <source>
        <dbReference type="ARBA" id="ARBA00004965"/>
    </source>
</evidence>
<dbReference type="GO" id="GO:0005524">
    <property type="term" value="F:ATP binding"/>
    <property type="evidence" value="ECO:0007669"/>
    <property type="project" value="UniProtKB-UniRule"/>
</dbReference>
<dbReference type="EC" id="6.3.2.3" evidence="4 13"/>
<organism evidence="17 18">
    <name type="scientific">Clytia hemisphaerica</name>
    <dbReference type="NCBI Taxonomy" id="252671"/>
    <lineage>
        <taxon>Eukaryota</taxon>
        <taxon>Metazoa</taxon>
        <taxon>Cnidaria</taxon>
        <taxon>Hydrozoa</taxon>
        <taxon>Hydroidolina</taxon>
        <taxon>Leptothecata</taxon>
        <taxon>Obeliida</taxon>
        <taxon>Clytiidae</taxon>
        <taxon>Clytia</taxon>
    </lineage>
</organism>
<evidence type="ECO:0000256" key="4">
    <source>
        <dbReference type="ARBA" id="ARBA00012214"/>
    </source>
</evidence>
<dbReference type="Proteomes" id="UP000594262">
    <property type="component" value="Unplaced"/>
</dbReference>
<comment type="cofactor">
    <cofactor evidence="13 15">
        <name>Mg(2+)</name>
        <dbReference type="ChEBI" id="CHEBI:18420"/>
    </cofactor>
    <text evidence="13 15">Binds 1 Mg(2+) ion per subunit.</text>
</comment>
<feature type="binding site" evidence="14">
    <location>
        <position position="244"/>
    </location>
    <ligand>
        <name>substrate</name>
    </ligand>
</feature>
<feature type="domain" description="Glutathione synthase substrate-binding" evidence="16">
    <location>
        <begin position="228"/>
        <end position="334"/>
    </location>
</feature>
<evidence type="ECO:0000256" key="2">
    <source>
        <dbReference type="ARBA" id="ARBA00010385"/>
    </source>
</evidence>
<feature type="binding site" evidence="14">
    <location>
        <begin position="396"/>
        <end position="405"/>
    </location>
    <ligand>
        <name>ATP</name>
        <dbReference type="ChEBI" id="CHEBI:30616"/>
    </ligand>
</feature>
<feature type="binding site" evidence="14">
    <location>
        <position position="136"/>
    </location>
    <ligand>
        <name>substrate</name>
    </ligand>
</feature>
<evidence type="ECO:0000313" key="18">
    <source>
        <dbReference type="Proteomes" id="UP000594262"/>
    </source>
</evidence>
<dbReference type="GeneID" id="136799055"/>
<keyword evidence="8 13" id="KW-0479">Metal-binding</keyword>
<dbReference type="GO" id="GO:0000287">
    <property type="term" value="F:magnesium ion binding"/>
    <property type="evidence" value="ECO:0007669"/>
    <property type="project" value="UniProtKB-UniRule"/>
</dbReference>
<evidence type="ECO:0000256" key="15">
    <source>
        <dbReference type="PIRSR" id="PIRSR001558-2"/>
    </source>
</evidence>
<evidence type="ECO:0000256" key="9">
    <source>
        <dbReference type="ARBA" id="ARBA00022741"/>
    </source>
</evidence>
<keyword evidence="18" id="KW-1185">Reference proteome</keyword>
<keyword evidence="10 13" id="KW-0067">ATP-binding</keyword>
<feature type="binding site" evidence="15">
    <location>
        <position position="400"/>
    </location>
    <ligand>
        <name>Mg(2+)</name>
        <dbReference type="ChEBI" id="CHEBI:18420"/>
    </ligand>
</feature>
<dbReference type="InterPro" id="IPR037013">
    <property type="entry name" value="GSH-S_sub-bd_sf"/>
</dbReference>
<keyword evidence="7 13" id="KW-0317">Glutathione biosynthesis</keyword>
<dbReference type="Gene3D" id="3.30.470.20">
    <property type="entry name" value="ATP-grasp fold, B domain"/>
    <property type="match status" value="1"/>
</dbReference>
<dbReference type="InterPro" id="IPR014049">
    <property type="entry name" value="Glutathione_synthase_N_euk"/>
</dbReference>
<dbReference type="Gene3D" id="3.30.1490.80">
    <property type="match status" value="1"/>
</dbReference>
<dbReference type="PIRSF" id="PIRSF001558">
    <property type="entry name" value="GSHase"/>
    <property type="match status" value="1"/>
</dbReference>
<dbReference type="InterPro" id="IPR016185">
    <property type="entry name" value="PreATP-grasp_dom_sf"/>
</dbReference>
<dbReference type="UniPathway" id="UPA00142">
    <property type="reaction ID" value="UER00210"/>
</dbReference>
<sequence length="518" mass="59486">MFRNMAAETLKNYRKLDIFAKHKIPPTLLNEVVESAKDWAISHGLVMKFKENPALSKHAPFVLFPSPFPTYLYNEAFQVQKDFQTLFHRASLDHEFIKDSLKSVIIHDEFTKLQYDLYEIVRQEGIKPKIYFDIARSDYMIDQVKTEYDSSKPLTEERPYEIKQIEMNMIAASFSGLSSSMPSLHRYIASELEEHSPFNKEKVSMRVPINGLGEGMAQAFELYGNENAVVLFIIETIDLNRFDQKQLTYAFHEGCQKLGLKKRVRCLFRTFEQVAQNGKLDGDRRLILENKEVAITYFRTGYTPCGLSTEERIGCRLMMERSRSIKCPTIAMQLINTKKVQQVLAKPGMVEKFIHDENAVRRIRKTFAGLYSLDEGSEGDEAAKMALSDPTKYILKPQREGGGNNLYDEEMINELKRVSDKPEERSQYILMERIRPPVVHNYLIHHDMNKETPPVLDETIAELGIFGVHISVENEEVVNESAGHLLRTKSIHHNDGGVVSGLAVLDTPYLYDGESEQK</sequence>
<feature type="binding site" evidence="14">
    <location>
        <position position="407"/>
    </location>
    <ligand>
        <name>ATP</name>
        <dbReference type="ChEBI" id="CHEBI:30616"/>
    </ligand>
</feature>
<evidence type="ECO:0000256" key="12">
    <source>
        <dbReference type="ARBA" id="ARBA00048871"/>
    </source>
</evidence>
<feature type="binding site" evidence="14">
    <location>
        <position position="166"/>
    </location>
    <ligand>
        <name>ATP</name>
        <dbReference type="ChEBI" id="CHEBI:30616"/>
    </ligand>
</feature>
<evidence type="ECO:0000256" key="11">
    <source>
        <dbReference type="ARBA" id="ARBA00022842"/>
    </source>
</evidence>
<dbReference type="InterPro" id="IPR005615">
    <property type="entry name" value="Glutathione_synthase"/>
</dbReference>
<dbReference type="Pfam" id="PF03199">
    <property type="entry name" value="GSH_synthase"/>
    <property type="match status" value="1"/>
</dbReference>
<dbReference type="PANTHER" id="PTHR11130:SF0">
    <property type="entry name" value="GLUTATHIONE SYNTHETASE"/>
    <property type="match status" value="1"/>
</dbReference>
<feature type="binding site" evidence="15">
    <location>
        <position position="168"/>
    </location>
    <ligand>
        <name>Mg(2+)</name>
        <dbReference type="ChEBI" id="CHEBI:18420"/>
    </ligand>
</feature>
<dbReference type="GO" id="GO:0043295">
    <property type="term" value="F:glutathione binding"/>
    <property type="evidence" value="ECO:0007669"/>
    <property type="project" value="UniProtKB-UniRule"/>
</dbReference>
<keyword evidence="6 13" id="KW-0436">Ligase</keyword>
<dbReference type="AlphaFoldDB" id="A0A7M5VAU1"/>
<dbReference type="SUPFAM" id="SSF56059">
    <property type="entry name" value="Glutathione synthetase ATP-binding domain-like"/>
    <property type="match status" value="1"/>
</dbReference>
<dbReference type="GO" id="GO:0004363">
    <property type="term" value="F:glutathione synthase activity"/>
    <property type="evidence" value="ECO:0007669"/>
    <property type="project" value="UniProtKB-UniRule"/>
</dbReference>
<comment type="catalytic activity">
    <reaction evidence="12">
        <text>gamma-L-glutamyl-L-cysteine + glycine + ATP = glutathione + ADP + phosphate + H(+)</text>
        <dbReference type="Rhea" id="RHEA:13557"/>
        <dbReference type="ChEBI" id="CHEBI:15378"/>
        <dbReference type="ChEBI" id="CHEBI:30616"/>
        <dbReference type="ChEBI" id="CHEBI:43474"/>
        <dbReference type="ChEBI" id="CHEBI:57305"/>
        <dbReference type="ChEBI" id="CHEBI:57925"/>
        <dbReference type="ChEBI" id="CHEBI:58173"/>
        <dbReference type="ChEBI" id="CHEBI:456216"/>
        <dbReference type="EC" id="6.3.2.3"/>
    </reaction>
    <physiologicalReaction direction="left-to-right" evidence="12">
        <dbReference type="Rhea" id="RHEA:13558"/>
    </physiologicalReaction>
</comment>
<keyword evidence="11 13" id="KW-0460">Magnesium</keyword>
<dbReference type="Pfam" id="PF03917">
    <property type="entry name" value="GSH_synth_ATP"/>
    <property type="match status" value="1"/>
</dbReference>
<feature type="binding site" evidence="15">
    <location>
        <position position="166"/>
    </location>
    <ligand>
        <name>Mg(2+)</name>
        <dbReference type="ChEBI" id="CHEBI:18420"/>
    </ligand>
</feature>
<dbReference type="InterPro" id="IPR004887">
    <property type="entry name" value="GSH_synth_subst-bd"/>
</dbReference>
<evidence type="ECO:0000256" key="13">
    <source>
        <dbReference type="PIRNR" id="PIRNR001558"/>
    </source>
</evidence>
<feature type="binding site" evidence="14">
    <location>
        <position position="495"/>
    </location>
    <ligand>
        <name>ATP</name>
        <dbReference type="ChEBI" id="CHEBI:30616"/>
    </ligand>
</feature>
<dbReference type="Gene3D" id="1.10.1080.10">
    <property type="entry name" value="Glutathione Synthetase, Chain A, domain 3"/>
    <property type="match status" value="1"/>
</dbReference>
<dbReference type="InterPro" id="IPR014709">
    <property type="entry name" value="Glutathione_synthase_C_euk"/>
</dbReference>
<evidence type="ECO:0000313" key="17">
    <source>
        <dbReference type="EnsemblMetazoa" id="CLYHEMP005719.2"/>
    </source>
</evidence>
<keyword evidence="9 13" id="KW-0547">Nucleotide-binding</keyword>
<dbReference type="Gene3D" id="3.30.1490.50">
    <property type="match status" value="1"/>
</dbReference>
<evidence type="ECO:0000256" key="5">
    <source>
        <dbReference type="ARBA" id="ARBA00020821"/>
    </source>
</evidence>
<dbReference type="RefSeq" id="XP_066911833.1">
    <property type="nucleotide sequence ID" value="XM_067055732.1"/>
</dbReference>
<proteinExistence type="inferred from homology"/>
<evidence type="ECO:0000256" key="8">
    <source>
        <dbReference type="ARBA" id="ARBA00022723"/>
    </source>
</evidence>
<dbReference type="EnsemblMetazoa" id="CLYHEMT005719.2">
    <property type="protein sequence ID" value="CLYHEMP005719.2"/>
    <property type="gene ID" value="CLYHEMG005719"/>
</dbReference>
<comment type="pathway">
    <text evidence="1 13">Sulfur metabolism; glutathione biosynthesis; glutathione from L-cysteine and L-glutamate: step 2/2.</text>
</comment>
<evidence type="ECO:0000256" key="10">
    <source>
        <dbReference type="ARBA" id="ARBA00022840"/>
    </source>
</evidence>
<dbReference type="EnsemblMetazoa" id="CLYHEMT005719.1">
    <property type="protein sequence ID" value="CLYHEMP005719.1"/>
    <property type="gene ID" value="CLYHEMG005719"/>
</dbReference>
<protein>
    <recommendedName>
        <fullName evidence="5 13">Glutathione synthetase</fullName>
        <shortName evidence="13">GSH-S</shortName>
        <ecNumber evidence="4 13">6.3.2.3</ecNumber>
    </recommendedName>
</protein>
<name>A0A7M5VAU1_9CNID</name>
<feature type="binding site" evidence="14">
    <location>
        <begin position="431"/>
        <end position="434"/>
    </location>
    <ligand>
        <name>ATP</name>
        <dbReference type="ChEBI" id="CHEBI:30616"/>
    </ligand>
</feature>
<dbReference type="InterPro" id="IPR014042">
    <property type="entry name" value="Glutathione_synthase_a-hlx"/>
</dbReference>
<comment type="subunit">
    <text evidence="3">Homodimer.</text>
</comment>